<dbReference type="PANTHER" id="PTHR11941">
    <property type="entry name" value="ENOYL-COA HYDRATASE-RELATED"/>
    <property type="match status" value="1"/>
</dbReference>
<accession>A0A0B6AEV5</accession>
<evidence type="ECO:0000313" key="3">
    <source>
        <dbReference type="EMBL" id="AJI22036.1"/>
    </source>
</evidence>
<dbReference type="SUPFAM" id="SSF52096">
    <property type="entry name" value="ClpP/crotonase"/>
    <property type="match status" value="1"/>
</dbReference>
<name>A0A0B6AEV5_PRIM2</name>
<dbReference type="InterPro" id="IPR001753">
    <property type="entry name" value="Enoyl-CoA_hydra/iso"/>
</dbReference>
<proteinExistence type="inferred from homology"/>
<dbReference type="Gene3D" id="1.10.12.10">
    <property type="entry name" value="Lyase 2-enoyl-coa Hydratase, Chain A, domain 2"/>
    <property type="match status" value="1"/>
</dbReference>
<dbReference type="EC" id="4.2.1.116" evidence="3"/>
<dbReference type="FunFam" id="3.90.226.10:FF:000009">
    <property type="entry name" value="Carnitinyl-CoA dehydratase"/>
    <property type="match status" value="1"/>
</dbReference>
<organism evidence="3 4">
    <name type="scientific">Priestia megaterium (strain ATCC 14581 / DSM 32 / CCUG 1817 / JCM 2506 / NBRC 15308 / NCIMB 9376 / NCTC 10342 / NRRL B-14308 / VKM B-512 / Ford 19)</name>
    <name type="common">Bacillus megaterium</name>
    <dbReference type="NCBI Taxonomy" id="1348623"/>
    <lineage>
        <taxon>Bacteria</taxon>
        <taxon>Bacillati</taxon>
        <taxon>Bacillota</taxon>
        <taxon>Bacilli</taxon>
        <taxon>Bacillales</taxon>
        <taxon>Bacillaceae</taxon>
        <taxon>Priestia</taxon>
    </lineage>
</organism>
<gene>
    <name evidence="3" type="ORF">BG04_4731</name>
</gene>
<dbReference type="HOGENOM" id="CLU_009834_7_6_9"/>
<dbReference type="GO" id="GO:0043956">
    <property type="term" value="F:3-hydroxypropionyl-CoA dehydratase activity"/>
    <property type="evidence" value="ECO:0007669"/>
    <property type="project" value="UniProtKB-EC"/>
</dbReference>
<dbReference type="FunFam" id="1.10.12.10:FF:000001">
    <property type="entry name" value="Probable enoyl-CoA hydratase, mitochondrial"/>
    <property type="match status" value="1"/>
</dbReference>
<protein>
    <submittedName>
        <fullName evidence="3">3-hydroxypropionyl-coenzyme A dehydratase</fullName>
        <ecNumber evidence="3">4.2.1.116</ecNumber>
    </submittedName>
</protein>
<keyword evidence="2 3" id="KW-0456">Lyase</keyword>
<evidence type="ECO:0000256" key="2">
    <source>
        <dbReference type="ARBA" id="ARBA00023239"/>
    </source>
</evidence>
<dbReference type="InterPro" id="IPR029045">
    <property type="entry name" value="ClpP/crotonase-like_dom_sf"/>
</dbReference>
<dbReference type="KEGG" id="bmeg:BG04_4731"/>
<reference evidence="3 4" key="1">
    <citation type="journal article" date="2015" name="Genome Announc.">
        <title>Complete genome sequences for 35 biothreat assay-relevant bacillus species.</title>
        <authorList>
            <person name="Johnson S.L."/>
            <person name="Daligault H.E."/>
            <person name="Davenport K.W."/>
            <person name="Jaissle J."/>
            <person name="Frey K.G."/>
            <person name="Ladner J.T."/>
            <person name="Broomall S.M."/>
            <person name="Bishop-Lilly K.A."/>
            <person name="Bruce D.C."/>
            <person name="Gibbons H.S."/>
            <person name="Coyne S.R."/>
            <person name="Lo C.C."/>
            <person name="Meincke L."/>
            <person name="Munk A.C."/>
            <person name="Koroleva G.I."/>
            <person name="Rosenzweig C.N."/>
            <person name="Palacios G.F."/>
            <person name="Redden C.L."/>
            <person name="Minogue T.D."/>
            <person name="Chain P.S."/>
        </authorList>
    </citation>
    <scope>NUCLEOTIDE SEQUENCE [LARGE SCALE GENOMIC DNA]</scope>
    <source>
        <strain evidence="4">ATCC 14581 / DSM 32 / JCM 2506 / NBRC 15308 / NCIMB 9376 / NCTC 10342 / NRRL B-14308 / VKM B-512</strain>
    </source>
</reference>
<comment type="similarity">
    <text evidence="1">Belongs to the enoyl-CoA hydratase/isomerase family.</text>
</comment>
<dbReference type="EMBL" id="CP009920">
    <property type="protein sequence ID" value="AJI22036.1"/>
    <property type="molecule type" value="Genomic_DNA"/>
</dbReference>
<dbReference type="Proteomes" id="UP000031829">
    <property type="component" value="Chromosome"/>
</dbReference>
<dbReference type="PANTHER" id="PTHR11941:SF54">
    <property type="entry name" value="ENOYL-COA HYDRATASE, MITOCHONDRIAL"/>
    <property type="match status" value="1"/>
</dbReference>
<evidence type="ECO:0000256" key="1">
    <source>
        <dbReference type="ARBA" id="ARBA00005254"/>
    </source>
</evidence>
<dbReference type="AlphaFoldDB" id="A0A0B6AEV5"/>
<dbReference type="Gene3D" id="3.90.226.10">
    <property type="entry name" value="2-enoyl-CoA Hydratase, Chain A, domain 1"/>
    <property type="match status" value="1"/>
</dbReference>
<dbReference type="InterPro" id="IPR014748">
    <property type="entry name" value="Enoyl-CoA_hydra_C"/>
</dbReference>
<dbReference type="GeneID" id="93642722"/>
<dbReference type="GO" id="GO:0006635">
    <property type="term" value="P:fatty acid beta-oxidation"/>
    <property type="evidence" value="ECO:0007669"/>
    <property type="project" value="TreeGrafter"/>
</dbReference>
<dbReference type="Pfam" id="PF00378">
    <property type="entry name" value="ECH_1"/>
    <property type="match status" value="1"/>
</dbReference>
<dbReference type="RefSeq" id="WP_034652074.1">
    <property type="nucleotide sequence ID" value="NZ_BCVB01000004.1"/>
</dbReference>
<evidence type="ECO:0000313" key="4">
    <source>
        <dbReference type="Proteomes" id="UP000031829"/>
    </source>
</evidence>
<dbReference type="CDD" id="cd06558">
    <property type="entry name" value="crotonase-like"/>
    <property type="match status" value="1"/>
</dbReference>
<sequence>MMKKFVRVEKEEKTAIVTIDNPPLNVMSQTVVQQLEETYEELSKDPDVITIILTGAGDRAFMAGADIKEFPQLMGQSGIKEEFMKTHRVLQKLENIQKPTIVVLNGLTFGGGCELSLTADIRIAEEHAQIGLPEVKLGLFPGGGGTQRLPRVIGVSKAKEWMFAGSPVSAEEALHAGFANHITPKGKGLEKAKELAKKFNRHSLPSLSRIKTAVNEGMNRTLSEGLELEAELFEEVFQTEDIKEGVSAFIEKRPAVFSHK</sequence>